<reference evidence="11" key="1">
    <citation type="submission" date="2021-07" db="EMBL/GenBank/DDBJ databases">
        <title>Draft genome of Mortierella alpina, strain LL118, isolated from an aspen leaf litter sample.</title>
        <authorList>
            <person name="Yang S."/>
            <person name="Vinatzer B.A."/>
        </authorList>
    </citation>
    <scope>NUCLEOTIDE SEQUENCE</scope>
    <source>
        <strain evidence="11">LL118</strain>
    </source>
</reference>
<dbReference type="PROSITE" id="PS50991">
    <property type="entry name" value="PYR_CT"/>
    <property type="match status" value="1"/>
</dbReference>
<dbReference type="Gene3D" id="1.10.238.260">
    <property type="match status" value="1"/>
</dbReference>
<keyword evidence="5" id="KW-0028">Amino-acid biosynthesis</keyword>
<feature type="domain" description="Pyruvate carboxyltransferase" evidence="10">
    <location>
        <begin position="286"/>
        <end position="559"/>
    </location>
</feature>
<dbReference type="Pfam" id="PF22617">
    <property type="entry name" value="HCS_D2"/>
    <property type="match status" value="1"/>
</dbReference>
<dbReference type="GO" id="GO:0009098">
    <property type="term" value="P:L-leucine biosynthetic process"/>
    <property type="evidence" value="ECO:0007669"/>
    <property type="project" value="UniProtKB-KW"/>
</dbReference>
<sequence>MRVTGSPKYPFNNFQQHSFTQSFLVASSLAAQDLLSSSSPHRMVVISIPATVSGRTPTSTIATCLDTNAMMMLEFQGVIEMDGQSWAGNTLGQLSIFDGGVKAQLVIGNHRMDGKVMKLAKPLLLIQKQQKPTDHIAHDLDHAASSKGKGKSKEYADMDEQHRRSSFSSIPPPSPPRHDDDDTMTSMPGAEYDSGAAKADKSDLDPLAPSNIKDNVQYDTVAIIRQRILFNTMPVPIIHTERRGLTVIKRGLHPLLNRYPFRSPPNPHNPTAYTTHTTMAANKDKLIIFDTTLRDGEQSPGVTLTVNEKIEIAKQLSRLGVDVLEAGFPVASQGDFDAVERIATEVGPLMVGREALGKPITIAGLARAVPADIQRCYDAIAKAPHKRIHTFLATSDIHLEHKLKISRDECVKRAVAAVSFAKTLVQDVEFSPEDAGRSDQDFLCKVLSAVIEAGATTLNIPDTVGYNMPEEYGSMIKYLIANTKGSDKVIWSAHCHNDLGLATANTLSGIMNGIRQVEVTINGIGERAGNTAMEEVVMAIHTHPDFFPVYHTVNTPLFFRISQLVSSLSGMAVQSNKAIVGANAFLHESGIHQDGVLKNKTTYEIISPETVGANTVNLVLGKHSGRAAFKSRLQELGFGELTDEEFQVAFNSFKTLADSKKRVTEQDLLALLSDQVSASSGDKATFVIKSLQVVSGTSFATATVQLQNSQTGDVVVDAAIGKSGPVEAVFLAIQRLVGKRIRLLKFDITAVGEGVDALGQVSVKIAEDTSSPGSSDSDEPAEDSKDHESKANGINQATYHGHGADSDIIQAATKAYLNAINRLVANENERLLGERKVDV</sequence>
<dbReference type="InterPro" id="IPR050073">
    <property type="entry name" value="2-IPM_HCS-like"/>
</dbReference>
<comment type="caution">
    <text evidence="11">The sequence shown here is derived from an EMBL/GenBank/DDBJ whole genome shotgun (WGS) entry which is preliminary data.</text>
</comment>
<dbReference type="InterPro" id="IPR002034">
    <property type="entry name" value="AIPM/Hcit_synth_CS"/>
</dbReference>
<evidence type="ECO:0000313" key="12">
    <source>
        <dbReference type="Proteomes" id="UP000717515"/>
    </source>
</evidence>
<dbReference type="PANTHER" id="PTHR10277:SF9">
    <property type="entry name" value="2-ISOPROPYLMALATE SYNTHASE 1, CHLOROPLASTIC-RELATED"/>
    <property type="match status" value="1"/>
</dbReference>
<evidence type="ECO:0000256" key="9">
    <source>
        <dbReference type="SAM" id="MobiDB-lite"/>
    </source>
</evidence>
<dbReference type="InterPro" id="IPR054691">
    <property type="entry name" value="LeuA/HCS_post-cat"/>
</dbReference>
<comment type="similarity">
    <text evidence="2">Belongs to the alpha-IPM synthase/homocitrate synthase family. LeuA type 1 subfamily.</text>
</comment>
<dbReference type="Proteomes" id="UP000717515">
    <property type="component" value="Unassembled WGS sequence"/>
</dbReference>
<dbReference type="PROSITE" id="PS00815">
    <property type="entry name" value="AIPM_HOMOCIT_SYNTH_1"/>
    <property type="match status" value="1"/>
</dbReference>
<keyword evidence="4" id="KW-0432">Leucine biosynthesis</keyword>
<organism evidence="11 12">
    <name type="scientific">Mortierella alpina</name>
    <name type="common">Oleaginous fungus</name>
    <name type="synonym">Mortierella renispora</name>
    <dbReference type="NCBI Taxonomy" id="64518"/>
    <lineage>
        <taxon>Eukaryota</taxon>
        <taxon>Fungi</taxon>
        <taxon>Fungi incertae sedis</taxon>
        <taxon>Mucoromycota</taxon>
        <taxon>Mortierellomycotina</taxon>
        <taxon>Mortierellomycetes</taxon>
        <taxon>Mortierellales</taxon>
        <taxon>Mortierellaceae</taxon>
        <taxon>Mortierella</taxon>
    </lineage>
</organism>
<evidence type="ECO:0000256" key="2">
    <source>
        <dbReference type="ARBA" id="ARBA00009396"/>
    </source>
</evidence>
<feature type="compositionally biased region" description="Basic and acidic residues" evidence="9">
    <location>
        <begin position="134"/>
        <end position="144"/>
    </location>
</feature>
<dbReference type="GO" id="GO:0003852">
    <property type="term" value="F:2-isopropylmalate synthase activity"/>
    <property type="evidence" value="ECO:0007669"/>
    <property type="project" value="UniProtKB-EC"/>
</dbReference>
<dbReference type="InterPro" id="IPR036230">
    <property type="entry name" value="LeuA_allosteric_dom_sf"/>
</dbReference>
<dbReference type="NCBIfam" id="TIGR00973">
    <property type="entry name" value="leuA_bact"/>
    <property type="match status" value="1"/>
</dbReference>
<dbReference type="SUPFAM" id="SSF110921">
    <property type="entry name" value="2-isopropylmalate synthase LeuA, allosteric (dimerisation) domain"/>
    <property type="match status" value="1"/>
</dbReference>
<evidence type="ECO:0000259" key="10">
    <source>
        <dbReference type="PROSITE" id="PS50991"/>
    </source>
</evidence>
<dbReference type="SMART" id="SM00917">
    <property type="entry name" value="LeuA_dimer"/>
    <property type="match status" value="1"/>
</dbReference>
<evidence type="ECO:0000256" key="8">
    <source>
        <dbReference type="ARBA" id="ARBA00023304"/>
    </source>
</evidence>
<dbReference type="InterPro" id="IPR000891">
    <property type="entry name" value="PYR_CT"/>
</dbReference>
<protein>
    <recommendedName>
        <fullName evidence="3">2-isopropylmalate synthase</fullName>
        <ecNumber evidence="3">2.3.3.13</ecNumber>
    </recommendedName>
</protein>
<dbReference type="NCBIfam" id="NF002086">
    <property type="entry name" value="PRK00915.1-3"/>
    <property type="match status" value="1"/>
</dbReference>
<dbReference type="InterPro" id="IPR013785">
    <property type="entry name" value="Aldolase_TIM"/>
</dbReference>
<gene>
    <name evidence="11" type="ORF">KVV02_002386</name>
</gene>
<evidence type="ECO:0000256" key="1">
    <source>
        <dbReference type="ARBA" id="ARBA00004689"/>
    </source>
</evidence>
<keyword evidence="7" id="KW-0479">Metal-binding</keyword>
<evidence type="ECO:0000313" key="11">
    <source>
        <dbReference type="EMBL" id="KAG9322877.1"/>
    </source>
</evidence>
<evidence type="ECO:0000256" key="4">
    <source>
        <dbReference type="ARBA" id="ARBA00022430"/>
    </source>
</evidence>
<evidence type="ECO:0000256" key="3">
    <source>
        <dbReference type="ARBA" id="ARBA00012973"/>
    </source>
</evidence>
<keyword evidence="6" id="KW-0808">Transferase</keyword>
<dbReference type="InterPro" id="IPR005671">
    <property type="entry name" value="LeuA_bact_synth"/>
</dbReference>
<feature type="region of interest" description="Disordered" evidence="9">
    <location>
        <begin position="134"/>
        <end position="210"/>
    </location>
</feature>
<dbReference type="CDD" id="cd07940">
    <property type="entry name" value="DRE_TIM_IPMS"/>
    <property type="match status" value="1"/>
</dbReference>
<dbReference type="EMBL" id="JAIFTL010000125">
    <property type="protein sequence ID" value="KAG9322877.1"/>
    <property type="molecule type" value="Genomic_DNA"/>
</dbReference>
<name>A0A9P8A1Z2_MORAP</name>
<dbReference type="Pfam" id="PF08502">
    <property type="entry name" value="LeuA_dimer"/>
    <property type="match status" value="1"/>
</dbReference>
<feature type="region of interest" description="Disordered" evidence="9">
    <location>
        <begin position="766"/>
        <end position="789"/>
    </location>
</feature>
<comment type="pathway">
    <text evidence="1">Amino-acid biosynthesis; L-leucine biosynthesis; L-leucine from 3-methyl-2-oxobutanoate: step 1/4.</text>
</comment>
<dbReference type="GO" id="GO:0010177">
    <property type="term" value="F:methylthioalkylmalate synthase activity"/>
    <property type="evidence" value="ECO:0007669"/>
    <property type="project" value="UniProtKB-ARBA"/>
</dbReference>
<dbReference type="Gene3D" id="3.20.20.70">
    <property type="entry name" value="Aldolase class I"/>
    <property type="match status" value="1"/>
</dbReference>
<dbReference type="AlphaFoldDB" id="A0A9P8A1Z2"/>
<dbReference type="PROSITE" id="PS00816">
    <property type="entry name" value="AIPM_HOMOCIT_SYNTH_2"/>
    <property type="match status" value="1"/>
</dbReference>
<keyword evidence="8" id="KW-0100">Branched-chain amino acid biosynthesis</keyword>
<proteinExistence type="inferred from homology"/>
<feature type="compositionally biased region" description="Basic and acidic residues" evidence="9">
    <location>
        <begin position="151"/>
        <end position="163"/>
    </location>
</feature>
<dbReference type="InterPro" id="IPR013709">
    <property type="entry name" value="2-isopropylmalate_synth_dimer"/>
</dbReference>
<dbReference type="FunFam" id="1.10.238.260:FF:000001">
    <property type="entry name" value="2-isopropylmalate synthase"/>
    <property type="match status" value="1"/>
</dbReference>
<evidence type="ECO:0000256" key="5">
    <source>
        <dbReference type="ARBA" id="ARBA00022605"/>
    </source>
</evidence>
<dbReference type="Gene3D" id="3.30.160.270">
    <property type="match status" value="1"/>
</dbReference>
<evidence type="ECO:0000256" key="7">
    <source>
        <dbReference type="ARBA" id="ARBA00022723"/>
    </source>
</evidence>
<dbReference type="PANTHER" id="PTHR10277">
    <property type="entry name" value="HOMOCITRATE SYNTHASE-RELATED"/>
    <property type="match status" value="1"/>
</dbReference>
<evidence type="ECO:0000256" key="6">
    <source>
        <dbReference type="ARBA" id="ARBA00022679"/>
    </source>
</evidence>
<dbReference type="GO" id="GO:0046872">
    <property type="term" value="F:metal ion binding"/>
    <property type="evidence" value="ECO:0007669"/>
    <property type="project" value="UniProtKB-KW"/>
</dbReference>
<dbReference type="HAMAP" id="MF_01025">
    <property type="entry name" value="LeuA_type1"/>
    <property type="match status" value="1"/>
</dbReference>
<dbReference type="EC" id="2.3.3.13" evidence="3"/>
<dbReference type="FunFam" id="3.20.20.70:FF:000010">
    <property type="entry name" value="2-isopropylmalate synthase"/>
    <property type="match status" value="1"/>
</dbReference>
<dbReference type="Pfam" id="PF00682">
    <property type="entry name" value="HMGL-like"/>
    <property type="match status" value="1"/>
</dbReference>
<accession>A0A9P8A1Z2</accession>
<dbReference type="SUPFAM" id="SSF51569">
    <property type="entry name" value="Aldolase"/>
    <property type="match status" value="1"/>
</dbReference>